<keyword evidence="2" id="KW-1185">Reference proteome</keyword>
<dbReference type="Proteomes" id="UP000651852">
    <property type="component" value="Unassembled WGS sequence"/>
</dbReference>
<proteinExistence type="predicted"/>
<comment type="caution">
    <text evidence="1">The sequence shown here is derived from an EMBL/GenBank/DDBJ whole genome shotgun (WGS) entry which is preliminary data.</text>
</comment>
<reference evidence="1 2" key="1">
    <citation type="submission" date="2020-08" db="EMBL/GenBank/DDBJ databases">
        <title>Putative novel bacterial strains isolated from necrotic wheat leaf tissues caused by Xanthomonas translucens.</title>
        <authorList>
            <person name="Tambong J.T."/>
        </authorList>
    </citation>
    <scope>NUCLEOTIDE SEQUENCE [LARGE SCALE GENOMIC DNA]</scope>
    <source>
        <strain evidence="1 2">DOAB 1069</strain>
    </source>
</reference>
<name>A0ABR7B1S7_9PSED</name>
<dbReference type="RefSeq" id="WP_187521929.1">
    <property type="nucleotide sequence ID" value="NZ_JACONW010000068.1"/>
</dbReference>
<accession>A0ABR7B1S7</accession>
<gene>
    <name evidence="1" type="ORF">H8S59_15090</name>
</gene>
<evidence type="ECO:0000313" key="1">
    <source>
        <dbReference type="EMBL" id="MBC3951089.1"/>
    </source>
</evidence>
<sequence>MAKIEENLLSEKAMDNLEGHIPEIAAGATYAAYVRALASGHTVLRVQGGDVVESNAEGSHRVVASAKPRRKVRIGEVIKVRRLDANA</sequence>
<protein>
    <submittedName>
        <fullName evidence="1">Uncharacterized protein</fullName>
    </submittedName>
</protein>
<dbReference type="EMBL" id="JACONW010000068">
    <property type="protein sequence ID" value="MBC3951089.1"/>
    <property type="molecule type" value="Genomic_DNA"/>
</dbReference>
<evidence type="ECO:0000313" key="2">
    <source>
        <dbReference type="Proteomes" id="UP000651852"/>
    </source>
</evidence>
<organism evidence="1 2">
    <name type="scientific">Pseudomonas folii</name>
    <dbReference type="NCBI Taxonomy" id="2762593"/>
    <lineage>
        <taxon>Bacteria</taxon>
        <taxon>Pseudomonadati</taxon>
        <taxon>Pseudomonadota</taxon>
        <taxon>Gammaproteobacteria</taxon>
        <taxon>Pseudomonadales</taxon>
        <taxon>Pseudomonadaceae</taxon>
        <taxon>Pseudomonas</taxon>
    </lineage>
</organism>